<dbReference type="InterPro" id="IPR001753">
    <property type="entry name" value="Enoyl-CoA_hydra/iso"/>
</dbReference>
<dbReference type="SUPFAM" id="SSF52096">
    <property type="entry name" value="ClpP/crotonase"/>
    <property type="match status" value="1"/>
</dbReference>
<dbReference type="InterPro" id="IPR006176">
    <property type="entry name" value="3-OHacyl-CoA_DH_NAD-bd"/>
</dbReference>
<comment type="catalytic activity">
    <reaction evidence="7">
        <text>a (3S)-3-hydroxyacyl-CoA + NAD(+) = a 3-oxoacyl-CoA + NADH + H(+)</text>
        <dbReference type="Rhea" id="RHEA:22432"/>
        <dbReference type="ChEBI" id="CHEBI:15378"/>
        <dbReference type="ChEBI" id="CHEBI:57318"/>
        <dbReference type="ChEBI" id="CHEBI:57540"/>
        <dbReference type="ChEBI" id="CHEBI:57945"/>
        <dbReference type="ChEBI" id="CHEBI:90726"/>
        <dbReference type="EC" id="1.1.1.35"/>
    </reaction>
</comment>
<name>A0ABV6IEE6_9BURK</name>
<dbReference type="Pfam" id="PF00725">
    <property type="entry name" value="3HCDH"/>
    <property type="match status" value="1"/>
</dbReference>
<evidence type="ECO:0000256" key="7">
    <source>
        <dbReference type="ARBA" id="ARBA00049556"/>
    </source>
</evidence>
<dbReference type="Proteomes" id="UP001589844">
    <property type="component" value="Unassembled WGS sequence"/>
</dbReference>
<evidence type="ECO:0000256" key="4">
    <source>
        <dbReference type="ARBA" id="ARBA00023002"/>
    </source>
</evidence>
<dbReference type="InterPro" id="IPR036291">
    <property type="entry name" value="NAD(P)-bd_dom_sf"/>
</dbReference>
<reference evidence="10 11" key="1">
    <citation type="submission" date="2024-09" db="EMBL/GenBank/DDBJ databases">
        <authorList>
            <person name="Sun Q."/>
            <person name="Mori K."/>
        </authorList>
    </citation>
    <scope>NUCLEOTIDE SEQUENCE [LARGE SCALE GENOMIC DNA]</scope>
    <source>
        <strain evidence="10 11">CCM 8677</strain>
    </source>
</reference>
<keyword evidence="11" id="KW-1185">Reference proteome</keyword>
<gene>
    <name evidence="10" type="ORF">ACFFJH_10290</name>
</gene>
<dbReference type="InterPro" id="IPR008927">
    <property type="entry name" value="6-PGluconate_DH-like_C_sf"/>
</dbReference>
<dbReference type="SUPFAM" id="SSF48179">
    <property type="entry name" value="6-phosphogluconate dehydrogenase C-terminal domain-like"/>
    <property type="match status" value="2"/>
</dbReference>
<feature type="domain" description="3-hydroxyacyl-CoA dehydrogenase NAD binding" evidence="9">
    <location>
        <begin position="8"/>
        <end position="191"/>
    </location>
</feature>
<keyword evidence="2" id="KW-0276">Fatty acid metabolism</keyword>
<accession>A0ABV6IEE6</accession>
<dbReference type="PANTHER" id="PTHR48075">
    <property type="entry name" value="3-HYDROXYACYL-COA DEHYDROGENASE FAMILY PROTEIN"/>
    <property type="match status" value="1"/>
</dbReference>
<dbReference type="CDD" id="cd06558">
    <property type="entry name" value="crotonase-like"/>
    <property type="match status" value="1"/>
</dbReference>
<sequence length="799" mass="85781">MPNFIVKKVAVLGAGVMGAQIAAHCVNAKVPVVLFDLPAKEGPKNGIVLKAIENLKKLNPAPLGDKDDAALIEVANYEDNLDVLAGCDLIIEAIAERMDWKHDLYKKVAPHIAPNAIFASNTSGLSITALSEGFDAGLKERFCGVHFFNPPRYMHLVELIPTAATRSDILDQLEGFLTTTLGKGVVHAKDTPNFIANRVGIFGMLATIYQAEQFGLSVDVVDDLTGKKLGRASSGTFRTADVVGLDTMAHVIKTMQDNLQDDPFFAVYKTPEVLAKLVAAGTLGQKSGAGFYKKVGKDILRLDFASGEYVPGGAKADDLVGRILKEKDPVKKMKSLRESTNKQAQFLWSIFRDAFHYIAIHGATIADNARDIDFAMRWGFGWNVGPFETWQASGWQQVATWVKEDIDAGKALCATPLPAWVFEGPVADKGGVHTSEGSWSISRSTFVPRSNLAVYGRQAFRAPVLGAGAETGATAGVTFFEDDSVRIWHQNDDVLILSFKTKMHVIGPGVVAGMEKAIAEAEKNFKGLVIWHADAAEGGAFSAGADLQAMLPLFMSGGVKAIEPAVSQLQNAHQALKYANIPVVAAVAGLALGGGCELMMHAAKRVAALESYIGLVEVGVGLVPGGGGLKEAAVRAAKDAKGTDLLQFLKNYFTNAATANVSKSALEAQKMGYLGQDDVIVFNAFELLHVAKVEARAMFDAGYRAPMRKLVPVTGRHGIATIGAQLINMRDGGFISAHDFKLGKMIAEVVCGGDIDNGSLVSEQWLLDMERKAFMELLNHPKTQERIMGMMQTGKPVRN</sequence>
<keyword evidence="3" id="KW-0442">Lipid degradation</keyword>
<evidence type="ECO:0000259" key="9">
    <source>
        <dbReference type="Pfam" id="PF02737"/>
    </source>
</evidence>
<keyword evidence="4" id="KW-0560">Oxidoreductase</keyword>
<feature type="domain" description="3-hydroxyacyl-CoA dehydrogenase C-terminal" evidence="8">
    <location>
        <begin position="194"/>
        <end position="293"/>
    </location>
</feature>
<dbReference type="Gene3D" id="3.40.50.720">
    <property type="entry name" value="NAD(P)-binding Rossmann-like Domain"/>
    <property type="match status" value="1"/>
</dbReference>
<dbReference type="Pfam" id="PF02737">
    <property type="entry name" value="3HCDH_N"/>
    <property type="match status" value="1"/>
</dbReference>
<dbReference type="Gene3D" id="1.10.1040.50">
    <property type="match status" value="1"/>
</dbReference>
<dbReference type="EMBL" id="JBHLXJ010000009">
    <property type="protein sequence ID" value="MFC0350196.1"/>
    <property type="molecule type" value="Genomic_DNA"/>
</dbReference>
<dbReference type="RefSeq" id="WP_390212213.1">
    <property type="nucleotide sequence ID" value="NZ_JBHLXJ010000009.1"/>
</dbReference>
<organism evidence="10 11">
    <name type="scientific">Undibacterium danionis</name>
    <dbReference type="NCBI Taxonomy" id="1812100"/>
    <lineage>
        <taxon>Bacteria</taxon>
        <taxon>Pseudomonadati</taxon>
        <taxon>Pseudomonadota</taxon>
        <taxon>Betaproteobacteria</taxon>
        <taxon>Burkholderiales</taxon>
        <taxon>Oxalobacteraceae</taxon>
        <taxon>Undibacterium</taxon>
    </lineage>
</organism>
<dbReference type="SUPFAM" id="SSF51735">
    <property type="entry name" value="NAD(P)-binding Rossmann-fold domains"/>
    <property type="match status" value="1"/>
</dbReference>
<dbReference type="Pfam" id="PF00378">
    <property type="entry name" value="ECH_1"/>
    <property type="match status" value="1"/>
</dbReference>
<evidence type="ECO:0000256" key="1">
    <source>
        <dbReference type="ARBA" id="ARBA00005005"/>
    </source>
</evidence>
<proteinExistence type="predicted"/>
<evidence type="ECO:0000313" key="11">
    <source>
        <dbReference type="Proteomes" id="UP001589844"/>
    </source>
</evidence>
<evidence type="ECO:0000313" key="10">
    <source>
        <dbReference type="EMBL" id="MFC0350196.1"/>
    </source>
</evidence>
<dbReference type="PANTHER" id="PTHR48075:SF7">
    <property type="entry name" value="3-HYDROXYACYL-COA DEHYDROGENASE-RELATED"/>
    <property type="match status" value="1"/>
</dbReference>
<keyword evidence="5" id="KW-0520">NAD</keyword>
<comment type="pathway">
    <text evidence="1">Lipid metabolism; fatty acid beta-oxidation.</text>
</comment>
<evidence type="ECO:0000259" key="8">
    <source>
        <dbReference type="Pfam" id="PF00725"/>
    </source>
</evidence>
<evidence type="ECO:0000256" key="6">
    <source>
        <dbReference type="ARBA" id="ARBA00023098"/>
    </source>
</evidence>
<protein>
    <submittedName>
        <fullName evidence="10">3-hydroxyacyl-CoA dehydrogenase/enoyl-CoA hydratase family protein</fullName>
    </submittedName>
</protein>
<evidence type="ECO:0000256" key="2">
    <source>
        <dbReference type="ARBA" id="ARBA00022832"/>
    </source>
</evidence>
<keyword evidence="6" id="KW-0443">Lipid metabolism</keyword>
<evidence type="ECO:0000256" key="3">
    <source>
        <dbReference type="ARBA" id="ARBA00022963"/>
    </source>
</evidence>
<dbReference type="Gene3D" id="3.90.226.10">
    <property type="entry name" value="2-enoyl-CoA Hydratase, Chain A, domain 1"/>
    <property type="match status" value="1"/>
</dbReference>
<evidence type="ECO:0000256" key="5">
    <source>
        <dbReference type="ARBA" id="ARBA00023027"/>
    </source>
</evidence>
<dbReference type="InterPro" id="IPR006108">
    <property type="entry name" value="3HC_DH_C"/>
</dbReference>
<dbReference type="InterPro" id="IPR029045">
    <property type="entry name" value="ClpP/crotonase-like_dom_sf"/>
</dbReference>
<comment type="caution">
    <text evidence="10">The sequence shown here is derived from an EMBL/GenBank/DDBJ whole genome shotgun (WGS) entry which is preliminary data.</text>
</comment>